<reference evidence="2 3" key="1">
    <citation type="submission" date="2023-02" db="EMBL/GenBank/DDBJ databases">
        <title>LHISI_Scaffold_Assembly.</title>
        <authorList>
            <person name="Stuart O.P."/>
            <person name="Cleave R."/>
            <person name="Magrath M.J.L."/>
            <person name="Mikheyev A.S."/>
        </authorList>
    </citation>
    <scope>NUCLEOTIDE SEQUENCE [LARGE SCALE GENOMIC DNA]</scope>
    <source>
        <strain evidence="2">Daus_M_001</strain>
        <tissue evidence="2">Leg muscle</tissue>
    </source>
</reference>
<feature type="compositionally biased region" description="Basic and acidic residues" evidence="1">
    <location>
        <begin position="1"/>
        <end position="14"/>
    </location>
</feature>
<dbReference type="EMBL" id="JARBHB010000010">
    <property type="protein sequence ID" value="KAJ8873903.1"/>
    <property type="molecule type" value="Genomic_DNA"/>
</dbReference>
<proteinExistence type="predicted"/>
<accession>A0ABQ9GPF0</accession>
<feature type="region of interest" description="Disordered" evidence="1">
    <location>
        <begin position="294"/>
        <end position="355"/>
    </location>
</feature>
<evidence type="ECO:0000313" key="2">
    <source>
        <dbReference type="EMBL" id="KAJ8873903.1"/>
    </source>
</evidence>
<protein>
    <submittedName>
        <fullName evidence="2">Uncharacterized protein</fullName>
    </submittedName>
</protein>
<comment type="caution">
    <text evidence="2">The sequence shown here is derived from an EMBL/GenBank/DDBJ whole genome shotgun (WGS) entry which is preliminary data.</text>
</comment>
<name>A0ABQ9GPF0_9NEOP</name>
<keyword evidence="3" id="KW-1185">Reference proteome</keyword>
<organism evidence="2 3">
    <name type="scientific">Dryococelus australis</name>
    <dbReference type="NCBI Taxonomy" id="614101"/>
    <lineage>
        <taxon>Eukaryota</taxon>
        <taxon>Metazoa</taxon>
        <taxon>Ecdysozoa</taxon>
        <taxon>Arthropoda</taxon>
        <taxon>Hexapoda</taxon>
        <taxon>Insecta</taxon>
        <taxon>Pterygota</taxon>
        <taxon>Neoptera</taxon>
        <taxon>Polyneoptera</taxon>
        <taxon>Phasmatodea</taxon>
        <taxon>Verophasmatodea</taxon>
        <taxon>Anareolatae</taxon>
        <taxon>Phasmatidae</taxon>
        <taxon>Eurycanthinae</taxon>
        <taxon>Dryococelus</taxon>
    </lineage>
</organism>
<dbReference type="Proteomes" id="UP001159363">
    <property type="component" value="Chromosome 9"/>
</dbReference>
<evidence type="ECO:0000313" key="3">
    <source>
        <dbReference type="Proteomes" id="UP001159363"/>
    </source>
</evidence>
<evidence type="ECO:0000256" key="1">
    <source>
        <dbReference type="SAM" id="MobiDB-lite"/>
    </source>
</evidence>
<feature type="region of interest" description="Disordered" evidence="1">
    <location>
        <begin position="1"/>
        <end position="42"/>
    </location>
</feature>
<gene>
    <name evidence="2" type="ORF">PR048_024739</name>
</gene>
<sequence length="455" mass="49240">MQGRGEREIPEKALRPAASSGTIPTCKNLVGDPARNRTRASVWPRRQVGQTLPSSVLTMSRAAQTPHFFVVADRSFYGVRGKEMKFCRLAALAFRSRPARLYYTLTTFATAPRPRRSYPAVLITDLTADASSQQTSVPEATLQNGAVSVVGYPPGDPPTSGIVRHGFPLAKIQSDPAGNRTRLVQRLKIAVPKFVIPKSRGGGRADFVLVLLRWISERSHVARQGAHAFLSPSRLCPSFARLWERALTGRTVNNHRRGESILPSVAAALWSSTPPARRPGGATAQTVIYPSQPAREAANGTANHPPALTLNRNARAGETGDPRESPQVNGNAGTIPSCENPGVTRPGIEPHSPWREASNLTAHPQQILTNTPRGPRWCSGQTNHLSPGRTGFDSLRERSRVFRVCGISPDDAAGWRIFTGISRSPRPCIPALLHAHLASPSSTLRTTMSPLPPTT</sequence>